<evidence type="ECO:0000313" key="1">
    <source>
        <dbReference type="EMBL" id="KAI3784770.1"/>
    </source>
</evidence>
<gene>
    <name evidence="1" type="ORF">L1987_43875</name>
</gene>
<protein>
    <submittedName>
        <fullName evidence="1">Uncharacterized protein</fullName>
    </submittedName>
</protein>
<reference evidence="2" key="1">
    <citation type="journal article" date="2022" name="Mol. Ecol. Resour.">
        <title>The genomes of chicory, endive, great burdock and yacon provide insights into Asteraceae palaeo-polyploidization history and plant inulin production.</title>
        <authorList>
            <person name="Fan W."/>
            <person name="Wang S."/>
            <person name="Wang H."/>
            <person name="Wang A."/>
            <person name="Jiang F."/>
            <person name="Liu H."/>
            <person name="Zhao H."/>
            <person name="Xu D."/>
            <person name="Zhang Y."/>
        </authorList>
    </citation>
    <scope>NUCLEOTIDE SEQUENCE [LARGE SCALE GENOMIC DNA]</scope>
    <source>
        <strain evidence="2">cv. Yunnan</strain>
    </source>
</reference>
<organism evidence="1 2">
    <name type="scientific">Smallanthus sonchifolius</name>
    <dbReference type="NCBI Taxonomy" id="185202"/>
    <lineage>
        <taxon>Eukaryota</taxon>
        <taxon>Viridiplantae</taxon>
        <taxon>Streptophyta</taxon>
        <taxon>Embryophyta</taxon>
        <taxon>Tracheophyta</taxon>
        <taxon>Spermatophyta</taxon>
        <taxon>Magnoliopsida</taxon>
        <taxon>eudicotyledons</taxon>
        <taxon>Gunneridae</taxon>
        <taxon>Pentapetalae</taxon>
        <taxon>asterids</taxon>
        <taxon>campanulids</taxon>
        <taxon>Asterales</taxon>
        <taxon>Asteraceae</taxon>
        <taxon>Asteroideae</taxon>
        <taxon>Heliantheae alliance</taxon>
        <taxon>Millerieae</taxon>
        <taxon>Smallanthus</taxon>
    </lineage>
</organism>
<keyword evidence="2" id="KW-1185">Reference proteome</keyword>
<accession>A0ACB9GMR7</accession>
<dbReference type="Proteomes" id="UP001056120">
    <property type="component" value="Linkage Group LG14"/>
</dbReference>
<reference evidence="1 2" key="2">
    <citation type="journal article" date="2022" name="Mol. Ecol. Resour.">
        <title>The genomes of chicory, endive, great burdock and yacon provide insights into Asteraceae paleo-polyploidization history and plant inulin production.</title>
        <authorList>
            <person name="Fan W."/>
            <person name="Wang S."/>
            <person name="Wang H."/>
            <person name="Wang A."/>
            <person name="Jiang F."/>
            <person name="Liu H."/>
            <person name="Zhao H."/>
            <person name="Xu D."/>
            <person name="Zhang Y."/>
        </authorList>
    </citation>
    <scope>NUCLEOTIDE SEQUENCE [LARGE SCALE GENOMIC DNA]</scope>
    <source>
        <strain evidence="2">cv. Yunnan</strain>
        <tissue evidence="1">Leaves</tissue>
    </source>
</reference>
<comment type="caution">
    <text evidence="1">The sequence shown here is derived from an EMBL/GenBank/DDBJ whole genome shotgun (WGS) entry which is preliminary data.</text>
</comment>
<sequence length="138" mass="16322">MVFGNPSVFGSFPIRDENFYRSSIFSMEKELKKIGVMVDFKFEDAAKEFTRTFKQQASSSSIRKENVFSFLECFRKLKKLKVKFPEELRSCIRKEKWLRTRLGDYRSPNECILFGTDWEPISPISILPFINDRRLGLE</sequence>
<dbReference type="EMBL" id="CM042031">
    <property type="protein sequence ID" value="KAI3784770.1"/>
    <property type="molecule type" value="Genomic_DNA"/>
</dbReference>
<evidence type="ECO:0000313" key="2">
    <source>
        <dbReference type="Proteomes" id="UP001056120"/>
    </source>
</evidence>
<name>A0ACB9GMR7_9ASTR</name>
<proteinExistence type="predicted"/>